<dbReference type="PANTHER" id="PTHR31082">
    <property type="entry name" value="PHEROMONE-REGULATED MEMBRANE PROTEIN 10"/>
    <property type="match status" value="1"/>
</dbReference>
<evidence type="ECO:0000313" key="10">
    <source>
        <dbReference type="EMBL" id="KAF7719148.1"/>
    </source>
</evidence>
<feature type="region of interest" description="Disordered" evidence="6">
    <location>
        <begin position="1"/>
        <end position="118"/>
    </location>
</feature>
<proteinExistence type="inferred from homology"/>
<dbReference type="Pfam" id="PF06738">
    <property type="entry name" value="ThrE"/>
    <property type="match status" value="1"/>
</dbReference>
<feature type="transmembrane region" description="Helical" evidence="7">
    <location>
        <begin position="710"/>
        <end position="735"/>
    </location>
</feature>
<name>A0A8J8WN36_9EURO</name>
<dbReference type="AlphaFoldDB" id="A0A8J8WN36"/>
<feature type="transmembrane region" description="Helical" evidence="7">
    <location>
        <begin position="550"/>
        <end position="574"/>
    </location>
</feature>
<dbReference type="GO" id="GO:0022857">
    <property type="term" value="F:transmembrane transporter activity"/>
    <property type="evidence" value="ECO:0007669"/>
    <property type="project" value="InterPro"/>
</dbReference>
<organism evidence="10 11">
    <name type="scientific">Penicillium ucsense</name>
    <dbReference type="NCBI Taxonomy" id="2839758"/>
    <lineage>
        <taxon>Eukaryota</taxon>
        <taxon>Fungi</taxon>
        <taxon>Dikarya</taxon>
        <taxon>Ascomycota</taxon>
        <taxon>Pezizomycotina</taxon>
        <taxon>Eurotiomycetes</taxon>
        <taxon>Eurotiomycetidae</taxon>
        <taxon>Eurotiales</taxon>
        <taxon>Aspergillaceae</taxon>
        <taxon>Penicillium</taxon>
    </lineage>
</organism>
<evidence type="ECO:0000256" key="7">
    <source>
        <dbReference type="SAM" id="Phobius"/>
    </source>
</evidence>
<feature type="transmembrane region" description="Helical" evidence="7">
    <location>
        <begin position="586"/>
        <end position="609"/>
    </location>
</feature>
<feature type="transmembrane region" description="Helical" evidence="7">
    <location>
        <begin position="469"/>
        <end position="488"/>
    </location>
</feature>
<evidence type="ECO:0000259" key="8">
    <source>
        <dbReference type="Pfam" id="PF06738"/>
    </source>
</evidence>
<feature type="compositionally biased region" description="Polar residues" evidence="6">
    <location>
        <begin position="10"/>
        <end position="25"/>
    </location>
</feature>
<dbReference type="InterPro" id="IPR051361">
    <property type="entry name" value="ThrE/Ser_Exporter"/>
</dbReference>
<feature type="transmembrane region" description="Helical" evidence="7">
    <location>
        <begin position="494"/>
        <end position="511"/>
    </location>
</feature>
<evidence type="ECO:0000256" key="6">
    <source>
        <dbReference type="SAM" id="MobiDB-lite"/>
    </source>
</evidence>
<dbReference type="InterPro" id="IPR024528">
    <property type="entry name" value="ThrE_2"/>
</dbReference>
<accession>A0A8J8WN36</accession>
<feature type="domain" description="Threonine/serine exporter-like N-terminal" evidence="8">
    <location>
        <begin position="362"/>
        <end position="606"/>
    </location>
</feature>
<feature type="region of interest" description="Disordered" evidence="6">
    <location>
        <begin position="323"/>
        <end position="345"/>
    </location>
</feature>
<dbReference type="PANTHER" id="PTHR31082:SF11">
    <property type="entry name" value="DUF1212 DOMAIN MEMBRANE PROTEIN (AFU_ORTHOLOGUE AFUA_5G07620)"/>
    <property type="match status" value="1"/>
</dbReference>
<gene>
    <name evidence="10" type="ORF">PECM_008080</name>
</gene>
<keyword evidence="11" id="KW-1185">Reference proteome</keyword>
<protein>
    <recommendedName>
        <fullName evidence="12">Threonine/serine exporter-like N-terminal domain-containing protein</fullName>
    </recommendedName>
</protein>
<feature type="compositionally biased region" description="Low complexity" evidence="6">
    <location>
        <begin position="256"/>
        <end position="278"/>
    </location>
</feature>
<reference evidence="10" key="1">
    <citation type="journal article" date="2020" name="Front. Microbiol.">
        <title>Gene regulatory networks of Penicillium echinulatum 2HH and Penicillium oxalicum 114-2 inferred by a computational biology approach.</title>
        <authorList>
            <person name="Lenz A.R."/>
            <person name="Galan-Vasquez E."/>
            <person name="Balbinot E."/>
            <person name="De Abreu F.P."/>
            <person name="De Oliveira N.S."/>
            <person name="Da Rosa L.O."/>
            <person name="De Avila E Silva S."/>
            <person name="Camassola M."/>
            <person name="Dillon A.J.P."/>
            <person name="Perez-Rueda E."/>
        </authorList>
    </citation>
    <scope>NUCLEOTIDE SEQUENCE</scope>
    <source>
        <strain evidence="10">S1M29</strain>
    </source>
</reference>
<sequence>MSYFDEKNPETPNLRSSQGSGSQTPRLEEEHHSEHHSEHHPEHHPEPKPKPDAGQPKSPRPAATANAEDDVIGKDSTKSAPSRWKTVSQRIRERAGTVAQALGRPHERDSDDLAASMGPEYYGATDDIKSHEARMAADEEQRLMGTDHNSQAQHLLRQLGLRHHRRQSSGVLGSDTGEGQSGATTPGAMTPGESGASTPLNGGLLSHLLRVYANNMESASRMSVATTAAASDPETETLPYRHSGSGTPGNATPMPGVATWTNTGTNTGTATPAVGTPTGKKEKVKWYKSANNSRENVSQKPSGHHYTSSLISASMGMGRVGVPAAHGPPPMTAKERRKQKRKNAKEVKLTVHIAAMLARQQYIMQLCRALMKYGAPTHRLEEYMVMTSNVLDVNAQFLYIPGCMFMSFDDPLTRTAEVKIIRVVQGLDLSRLAETHNVYKNVVHDVISVDEATGQLDTIMQRTPRYNRWILILLTGLASVAVGPYAFSARPIDLPIIFILGCLVGFMQHVLAPSSATYTNVLEVSAAILTSFLARAFGSISHNGERVFCFAAMAQSSIAMILPGFAVLSSSLELQSHQMNAGSIRMVFTLIYSLFLGYGVTVGTTIYGLMDNNATADSTCPNPTGPWGNEYIQHFPFVALFCLFAALINQAKFKQLPVTVIMGVCGYVTNYFSTKKLGANQVANTVGAFTIGLLANLYSRIWHGHAAAAIIPGIFTLVPSGLASSGSILSGLQYSEAVKSGDVTNTNSSTSGSNLLGLGYGMIQTAIGISVGLFVSALIVYPHGKKRSGIFSL</sequence>
<evidence type="ECO:0000256" key="2">
    <source>
        <dbReference type="ARBA" id="ARBA00022692"/>
    </source>
</evidence>
<feature type="transmembrane region" description="Helical" evidence="7">
    <location>
        <begin position="679"/>
        <end position="698"/>
    </location>
</feature>
<keyword evidence="3 7" id="KW-1133">Transmembrane helix</keyword>
<feature type="domain" description="Threonine/Serine exporter ThrE" evidence="9">
    <location>
        <begin position="637"/>
        <end position="778"/>
    </location>
</feature>
<evidence type="ECO:0000256" key="3">
    <source>
        <dbReference type="ARBA" id="ARBA00022989"/>
    </source>
</evidence>
<feature type="region of interest" description="Disordered" evidence="6">
    <location>
        <begin position="224"/>
        <end position="283"/>
    </location>
</feature>
<feature type="transmembrane region" description="Helical" evidence="7">
    <location>
        <begin position="755"/>
        <end position="781"/>
    </location>
</feature>
<dbReference type="OrthoDB" id="413008at2759"/>
<feature type="compositionally biased region" description="Basic and acidic residues" evidence="6">
    <location>
        <begin position="26"/>
        <end position="51"/>
    </location>
</feature>
<dbReference type="InterPro" id="IPR010619">
    <property type="entry name" value="ThrE-like_N"/>
</dbReference>
<feature type="transmembrane region" description="Helical" evidence="7">
    <location>
        <begin position="656"/>
        <end position="673"/>
    </location>
</feature>
<evidence type="ECO:0000256" key="4">
    <source>
        <dbReference type="ARBA" id="ARBA00023136"/>
    </source>
</evidence>
<comment type="subcellular location">
    <subcellularLocation>
        <location evidence="1">Membrane</location>
        <topology evidence="1">Multi-pass membrane protein</topology>
    </subcellularLocation>
</comment>
<evidence type="ECO:0000313" key="11">
    <source>
        <dbReference type="Proteomes" id="UP000631181"/>
    </source>
</evidence>
<feature type="transmembrane region" description="Helical" evidence="7">
    <location>
        <begin position="631"/>
        <end position="649"/>
    </location>
</feature>
<evidence type="ECO:0008006" key="12">
    <source>
        <dbReference type="Google" id="ProtNLM"/>
    </source>
</evidence>
<feature type="region of interest" description="Disordered" evidence="6">
    <location>
        <begin position="163"/>
        <end position="201"/>
    </location>
</feature>
<evidence type="ECO:0000256" key="5">
    <source>
        <dbReference type="ARBA" id="ARBA00034125"/>
    </source>
</evidence>
<keyword evidence="2 7" id="KW-0812">Transmembrane</keyword>
<comment type="caution">
    <text evidence="10">The sequence shown here is derived from an EMBL/GenBank/DDBJ whole genome shotgun (WGS) entry which is preliminary data.</text>
</comment>
<evidence type="ECO:0000259" key="9">
    <source>
        <dbReference type="Pfam" id="PF12821"/>
    </source>
</evidence>
<keyword evidence="4 7" id="KW-0472">Membrane</keyword>
<evidence type="ECO:0000256" key="1">
    <source>
        <dbReference type="ARBA" id="ARBA00004141"/>
    </source>
</evidence>
<comment type="similarity">
    <text evidence="5">Belongs to the ThrE exporter (TC 2.A.79) family.</text>
</comment>
<dbReference type="GO" id="GO:0016020">
    <property type="term" value="C:membrane"/>
    <property type="evidence" value="ECO:0007669"/>
    <property type="project" value="UniProtKB-SubCell"/>
</dbReference>
<dbReference type="Proteomes" id="UP000631181">
    <property type="component" value="Unassembled WGS sequence"/>
</dbReference>
<dbReference type="Pfam" id="PF12821">
    <property type="entry name" value="ThrE_2"/>
    <property type="match status" value="1"/>
</dbReference>
<dbReference type="EMBL" id="WIWV01000008">
    <property type="protein sequence ID" value="KAF7719148.1"/>
    <property type="molecule type" value="Genomic_DNA"/>
</dbReference>